<sequence>MMRVPLCTLIFAALLHAGTSEAPQHRAILADSLIDSTSAASKATRIVLAMTDGLYSVEHEPGPFLGPNWTGTFELQLLDDRRQIVSTARLNESFEELRFQKPFSFQFSDYNQDGHPDFAIGQYASSNVYIYRLFTIIDDKIKELPIVPDQEIISSERGYSILFTKGSHASFETVYYNNAAGTSFKRVYEWNGNAFERVSETSSQE</sequence>
<dbReference type="OrthoDB" id="2517683at2"/>
<accession>V6M7I2</accession>
<dbReference type="Proteomes" id="UP000017973">
    <property type="component" value="Unassembled WGS sequence"/>
</dbReference>
<comment type="caution">
    <text evidence="2">The sequence shown here is derived from an EMBL/GenBank/DDBJ whole genome shotgun (WGS) entry which is preliminary data.</text>
</comment>
<feature type="chain" id="PRO_5004749541" description="VCBS repeat-containing protein" evidence="1">
    <location>
        <begin position="23"/>
        <end position="205"/>
    </location>
</feature>
<feature type="signal peptide" evidence="1">
    <location>
        <begin position="1"/>
        <end position="22"/>
    </location>
</feature>
<evidence type="ECO:0000313" key="3">
    <source>
        <dbReference type="Proteomes" id="UP000017973"/>
    </source>
</evidence>
<dbReference type="HOGENOM" id="CLU_1335417_0_0_9"/>
<dbReference type="InterPro" id="IPR028994">
    <property type="entry name" value="Integrin_alpha_N"/>
</dbReference>
<proteinExistence type="predicted"/>
<dbReference type="SUPFAM" id="SSF69318">
    <property type="entry name" value="Integrin alpha N-terminal domain"/>
    <property type="match status" value="1"/>
</dbReference>
<evidence type="ECO:0008006" key="4">
    <source>
        <dbReference type="Google" id="ProtNLM"/>
    </source>
</evidence>
<dbReference type="RefSeq" id="WP_023557578.1">
    <property type="nucleotide sequence ID" value="NZ_KI629785.1"/>
</dbReference>
<keyword evidence="3" id="KW-1185">Reference proteome</keyword>
<dbReference type="EMBL" id="AYJU01000017">
    <property type="protein sequence ID" value="EST53850.1"/>
    <property type="molecule type" value="Genomic_DNA"/>
</dbReference>
<dbReference type="STRING" id="1408254.T458_18635"/>
<organism evidence="2 3">
    <name type="scientific">Brevibacillus panacihumi W25</name>
    <dbReference type="NCBI Taxonomy" id="1408254"/>
    <lineage>
        <taxon>Bacteria</taxon>
        <taxon>Bacillati</taxon>
        <taxon>Bacillota</taxon>
        <taxon>Bacilli</taxon>
        <taxon>Bacillales</taxon>
        <taxon>Paenibacillaceae</taxon>
        <taxon>Brevibacillus</taxon>
    </lineage>
</organism>
<dbReference type="AlphaFoldDB" id="V6M7I2"/>
<gene>
    <name evidence="2" type="ORF">T458_18635</name>
</gene>
<dbReference type="eggNOG" id="COG4219">
    <property type="taxonomic scope" value="Bacteria"/>
</dbReference>
<evidence type="ECO:0000256" key="1">
    <source>
        <dbReference type="SAM" id="SignalP"/>
    </source>
</evidence>
<evidence type="ECO:0000313" key="2">
    <source>
        <dbReference type="EMBL" id="EST53850.1"/>
    </source>
</evidence>
<dbReference type="PATRIC" id="fig|1408254.3.peg.3676"/>
<keyword evidence="1" id="KW-0732">Signal</keyword>
<name>V6M7I2_9BACL</name>
<reference evidence="2 3" key="1">
    <citation type="journal article" date="2014" name="Genome Announc.">
        <title>Draft Genome Sequence of Brevibacillus panacihumi Strain W25, a Halotolerant Hydrocarbon-Degrading Bacterium.</title>
        <authorList>
            <person name="Wang X."/>
            <person name="Jin D."/>
            <person name="Zhou L."/>
            <person name="Wu L."/>
            <person name="An W."/>
            <person name="Chen Y."/>
            <person name="Zhao L."/>
        </authorList>
    </citation>
    <scope>NUCLEOTIDE SEQUENCE [LARGE SCALE GENOMIC DNA]</scope>
    <source>
        <strain evidence="2 3">W25</strain>
    </source>
</reference>
<protein>
    <recommendedName>
        <fullName evidence="4">VCBS repeat-containing protein</fullName>
    </recommendedName>
</protein>